<gene>
    <name evidence="7" type="ORF">Taro_030924</name>
</gene>
<sequence>MATPQKKPTGFRAAAHLPPNPQHIPLQPHPPINPAACNQSQLHPWCHSSSSVNYSVPLQQASQQPPISRNQEPNTTQTTFPFMENPRAPLLPVQNGSSAPRRPPKFHLPANAVLVTKYLTLLSGPLACLLVCLLAPVDGAGRSMLAAMAWVFLWWLTEAVPVPVASLAPLFLFPILGIASAETVARSYMNDVISLVIGSFILALAVEHYSIHQRLALNITLLFCGDTPNPALLLLGICATTAFISFWMQNTAAAVMMMPVATGILQRFPEGAAAPPPVVGFCKAVVLGVIYSAAIGGMATLTGTGVNLITVGMWEAYFPEARPIGFATWFMFGFPLALLCFLALWGVLCLLYCPHGGAATSLSAYLDRNHLRRELEGLGPMAFAEKMVLSVFALLVVLWMTRSITNSIPGWGSLFHVHVGDGTVSVSPFFWKTLFLTFDSHACACMQILMATLLFIIPSGKQEGEKLMDWAKCKKLPWGVVLLLGAGFAIADGVRSTGLADLLSAGLGFLRSVPYLAVAPLVCLVSSTITEFTSNNATATLVIPLLIQLAPSIGVHPLLLVIPGAFGAEYAFLLPTGTPSNIVGFSTGRIDIKDMLMTGLPLKVAAIATIAVLTPTLGEST</sequence>
<feature type="transmembrane region" description="Helical" evidence="6">
    <location>
        <begin position="126"/>
        <end position="156"/>
    </location>
</feature>
<dbReference type="Pfam" id="PF00939">
    <property type="entry name" value="Na_sulph_symp"/>
    <property type="match status" value="1"/>
</dbReference>
<dbReference type="PANTHER" id="PTHR10283:SF82">
    <property type="entry name" value="SOLUTE CARRIER FAMILY 13 MEMBER 2"/>
    <property type="match status" value="1"/>
</dbReference>
<keyword evidence="4 6" id="KW-0472">Membrane</keyword>
<feature type="transmembrane region" description="Helical" evidence="6">
    <location>
        <begin position="284"/>
        <end position="309"/>
    </location>
</feature>
<feature type="region of interest" description="Disordered" evidence="5">
    <location>
        <begin position="58"/>
        <end position="86"/>
    </location>
</feature>
<evidence type="ECO:0000313" key="7">
    <source>
        <dbReference type="EMBL" id="MQL98216.1"/>
    </source>
</evidence>
<feature type="transmembrane region" description="Helical" evidence="6">
    <location>
        <begin position="329"/>
        <end position="353"/>
    </location>
</feature>
<organism evidence="7 8">
    <name type="scientific">Colocasia esculenta</name>
    <name type="common">Wild taro</name>
    <name type="synonym">Arum esculentum</name>
    <dbReference type="NCBI Taxonomy" id="4460"/>
    <lineage>
        <taxon>Eukaryota</taxon>
        <taxon>Viridiplantae</taxon>
        <taxon>Streptophyta</taxon>
        <taxon>Embryophyta</taxon>
        <taxon>Tracheophyta</taxon>
        <taxon>Spermatophyta</taxon>
        <taxon>Magnoliopsida</taxon>
        <taxon>Liliopsida</taxon>
        <taxon>Araceae</taxon>
        <taxon>Aroideae</taxon>
        <taxon>Colocasieae</taxon>
        <taxon>Colocasia</taxon>
    </lineage>
</organism>
<name>A0A843VT84_COLES</name>
<protein>
    <recommendedName>
        <fullName evidence="9">Tonoplast dicarboxylate transporter</fullName>
    </recommendedName>
</protein>
<reference evidence="7" key="1">
    <citation type="submission" date="2017-07" db="EMBL/GenBank/DDBJ databases">
        <title>Taro Niue Genome Assembly and Annotation.</title>
        <authorList>
            <person name="Atibalentja N."/>
            <person name="Keating K."/>
            <person name="Fields C.J."/>
        </authorList>
    </citation>
    <scope>NUCLEOTIDE SEQUENCE</scope>
    <source>
        <strain evidence="7">Niue_2</strain>
        <tissue evidence="7">Leaf</tissue>
    </source>
</reference>
<dbReference type="GO" id="GO:0015140">
    <property type="term" value="F:malate transmembrane transporter activity"/>
    <property type="evidence" value="ECO:0007669"/>
    <property type="project" value="UniProtKB-ARBA"/>
</dbReference>
<feature type="transmembrane region" description="Helical" evidence="6">
    <location>
        <begin position="231"/>
        <end position="248"/>
    </location>
</feature>
<feature type="transmembrane region" description="Helical" evidence="6">
    <location>
        <begin position="476"/>
        <end position="494"/>
    </location>
</feature>
<dbReference type="CDD" id="cd01115">
    <property type="entry name" value="SLC13_permease"/>
    <property type="match status" value="1"/>
</dbReference>
<feature type="compositionally biased region" description="Polar residues" evidence="5">
    <location>
        <begin position="58"/>
        <end position="80"/>
    </location>
</feature>
<proteinExistence type="predicted"/>
<dbReference type="AlphaFoldDB" id="A0A843VT84"/>
<evidence type="ECO:0000256" key="5">
    <source>
        <dbReference type="SAM" id="MobiDB-lite"/>
    </source>
</evidence>
<feature type="compositionally biased region" description="Pro residues" evidence="5">
    <location>
        <begin position="18"/>
        <end position="33"/>
    </location>
</feature>
<feature type="region of interest" description="Disordered" evidence="5">
    <location>
        <begin position="1"/>
        <end position="34"/>
    </location>
</feature>
<comment type="subcellular location">
    <subcellularLocation>
        <location evidence="1">Membrane</location>
        <topology evidence="1">Multi-pass membrane protein</topology>
    </subcellularLocation>
</comment>
<feature type="transmembrane region" description="Helical" evidence="6">
    <location>
        <begin position="545"/>
        <end position="566"/>
    </location>
</feature>
<evidence type="ECO:0000256" key="2">
    <source>
        <dbReference type="ARBA" id="ARBA00022692"/>
    </source>
</evidence>
<evidence type="ECO:0008006" key="9">
    <source>
        <dbReference type="Google" id="ProtNLM"/>
    </source>
</evidence>
<dbReference type="EMBL" id="NMUH01002158">
    <property type="protein sequence ID" value="MQL98216.1"/>
    <property type="molecule type" value="Genomic_DNA"/>
</dbReference>
<dbReference type="Proteomes" id="UP000652761">
    <property type="component" value="Unassembled WGS sequence"/>
</dbReference>
<dbReference type="OrthoDB" id="6493944at2759"/>
<dbReference type="PANTHER" id="PTHR10283">
    <property type="entry name" value="SOLUTE CARRIER FAMILY 13 MEMBER"/>
    <property type="match status" value="1"/>
</dbReference>
<evidence type="ECO:0000256" key="3">
    <source>
        <dbReference type="ARBA" id="ARBA00022989"/>
    </source>
</evidence>
<feature type="transmembrane region" description="Helical" evidence="6">
    <location>
        <begin position="434"/>
        <end position="456"/>
    </location>
</feature>
<evidence type="ECO:0000313" key="8">
    <source>
        <dbReference type="Proteomes" id="UP000652761"/>
    </source>
</evidence>
<feature type="transmembrane region" description="Helical" evidence="6">
    <location>
        <begin position="378"/>
        <end position="400"/>
    </location>
</feature>
<accession>A0A843VT84</accession>
<feature type="transmembrane region" description="Helical" evidence="6">
    <location>
        <begin position="192"/>
        <end position="211"/>
    </location>
</feature>
<feature type="transmembrane region" description="Helical" evidence="6">
    <location>
        <begin position="162"/>
        <end position="180"/>
    </location>
</feature>
<keyword evidence="2 6" id="KW-0812">Transmembrane</keyword>
<keyword evidence="8" id="KW-1185">Reference proteome</keyword>
<comment type="caution">
    <text evidence="7">The sequence shown here is derived from an EMBL/GenBank/DDBJ whole genome shotgun (WGS) entry which is preliminary data.</text>
</comment>
<feature type="transmembrane region" description="Helical" evidence="6">
    <location>
        <begin position="514"/>
        <end position="533"/>
    </location>
</feature>
<evidence type="ECO:0000256" key="1">
    <source>
        <dbReference type="ARBA" id="ARBA00004141"/>
    </source>
</evidence>
<evidence type="ECO:0000256" key="6">
    <source>
        <dbReference type="SAM" id="Phobius"/>
    </source>
</evidence>
<evidence type="ECO:0000256" key="4">
    <source>
        <dbReference type="ARBA" id="ARBA00023136"/>
    </source>
</evidence>
<dbReference type="InterPro" id="IPR001898">
    <property type="entry name" value="SLC13A/DASS"/>
</dbReference>
<dbReference type="GO" id="GO:0005886">
    <property type="term" value="C:plasma membrane"/>
    <property type="evidence" value="ECO:0007669"/>
    <property type="project" value="TreeGrafter"/>
</dbReference>
<keyword evidence="3 6" id="KW-1133">Transmembrane helix</keyword>